<dbReference type="EMBL" id="QZCH01000003">
    <property type="protein sequence ID" value="RJG50045.1"/>
    <property type="molecule type" value="Genomic_DNA"/>
</dbReference>
<proteinExistence type="inferred from homology"/>
<keyword evidence="6" id="KW-1185">Reference proteome</keyword>
<evidence type="ECO:0000256" key="2">
    <source>
        <dbReference type="ARBA" id="ARBA00022833"/>
    </source>
</evidence>
<evidence type="ECO:0000256" key="1">
    <source>
        <dbReference type="ARBA" id="ARBA00022723"/>
    </source>
</evidence>
<dbReference type="InterPro" id="IPR005584">
    <property type="entry name" value="DNA_gyrase_inhibitor_YacG"/>
</dbReference>
<dbReference type="GO" id="GO:0008270">
    <property type="term" value="F:zinc ion binding"/>
    <property type="evidence" value="ECO:0007669"/>
    <property type="project" value="UniProtKB-UniRule"/>
</dbReference>
<evidence type="ECO:0000313" key="5">
    <source>
        <dbReference type="EMBL" id="RJG50045.1"/>
    </source>
</evidence>
<dbReference type="Gene3D" id="3.30.50.10">
    <property type="entry name" value="Erythroid Transcription Factor GATA-1, subunit A"/>
    <property type="match status" value="1"/>
</dbReference>
<accession>A0A418YI66</accession>
<dbReference type="PANTHER" id="PTHR36150:SF1">
    <property type="entry name" value="DNA GYRASE INHIBITOR YACG"/>
    <property type="match status" value="1"/>
</dbReference>
<dbReference type="OrthoDB" id="9809663at2"/>
<dbReference type="GO" id="GO:0006355">
    <property type="term" value="P:regulation of DNA-templated transcription"/>
    <property type="evidence" value="ECO:0007669"/>
    <property type="project" value="InterPro"/>
</dbReference>
<feature type="binding site" evidence="3">
    <location>
        <position position="13"/>
    </location>
    <ligand>
        <name>Zn(2+)</name>
        <dbReference type="ChEBI" id="CHEBI:29105"/>
    </ligand>
</feature>
<keyword evidence="1 3" id="KW-0479">Metal-binding</keyword>
<dbReference type="RefSeq" id="WP_119909691.1">
    <property type="nucleotide sequence ID" value="NZ_QZCH01000003.1"/>
</dbReference>
<name>A0A418YI66_9GAMM</name>
<organism evidence="5 6">
    <name type="scientific">Motilimonas pumila</name>
    <dbReference type="NCBI Taxonomy" id="2303987"/>
    <lineage>
        <taxon>Bacteria</taxon>
        <taxon>Pseudomonadati</taxon>
        <taxon>Pseudomonadota</taxon>
        <taxon>Gammaproteobacteria</taxon>
        <taxon>Alteromonadales</taxon>
        <taxon>Alteromonadales genera incertae sedis</taxon>
        <taxon>Motilimonas</taxon>
    </lineage>
</organism>
<dbReference type="SUPFAM" id="SSF57716">
    <property type="entry name" value="Glucocorticoid receptor-like (DNA-binding domain)"/>
    <property type="match status" value="1"/>
</dbReference>
<reference evidence="5 6" key="2">
    <citation type="submission" date="2019-01" db="EMBL/GenBank/DDBJ databases">
        <title>Motilimonas pumilus sp. nov., isolated from the gut of sea cucumber (Apostichopus japonicus).</title>
        <authorList>
            <person name="Wang F.-Q."/>
            <person name="Ren L.-H."/>
            <person name="Lin Y.-W."/>
            <person name="Sun G.-H."/>
            <person name="Du Z.-J."/>
            <person name="Zhao J.-X."/>
            <person name="Liu X.-J."/>
            <person name="Liu L.-J."/>
        </authorList>
    </citation>
    <scope>NUCLEOTIDE SEQUENCE [LARGE SCALE GENOMIC DNA]</scope>
    <source>
        <strain evidence="5 6">PLHSC7-2</strain>
    </source>
</reference>
<feature type="region of interest" description="Disordered" evidence="4">
    <location>
        <begin position="44"/>
        <end position="65"/>
    </location>
</feature>
<dbReference type="InterPro" id="IPR013088">
    <property type="entry name" value="Znf_NHR/GATA"/>
</dbReference>
<evidence type="ECO:0000256" key="4">
    <source>
        <dbReference type="SAM" id="MobiDB-lite"/>
    </source>
</evidence>
<keyword evidence="2 3" id="KW-0862">Zinc</keyword>
<dbReference type="Proteomes" id="UP000283255">
    <property type="component" value="Unassembled WGS sequence"/>
</dbReference>
<comment type="caution">
    <text evidence="5">The sequence shown here is derived from an EMBL/GenBank/DDBJ whole genome shotgun (WGS) entry which is preliminary data.</text>
</comment>
<feature type="binding site" evidence="3">
    <location>
        <position position="29"/>
    </location>
    <ligand>
        <name>Zn(2+)</name>
        <dbReference type="ChEBI" id="CHEBI:29105"/>
    </ligand>
</feature>
<feature type="binding site" evidence="3">
    <location>
        <position position="33"/>
    </location>
    <ligand>
        <name>Zn(2+)</name>
        <dbReference type="ChEBI" id="CHEBI:29105"/>
    </ligand>
</feature>
<gene>
    <name evidence="3 5" type="primary">yacG</name>
    <name evidence="5" type="ORF">D1Z90_05225</name>
</gene>
<dbReference type="Pfam" id="PF03884">
    <property type="entry name" value="YacG"/>
    <property type="match status" value="1"/>
</dbReference>
<dbReference type="PANTHER" id="PTHR36150">
    <property type="entry name" value="DNA GYRASE INHIBITOR YACG"/>
    <property type="match status" value="1"/>
</dbReference>
<feature type="binding site" evidence="3">
    <location>
        <position position="10"/>
    </location>
    <ligand>
        <name>Zn(2+)</name>
        <dbReference type="ChEBI" id="CHEBI:29105"/>
    </ligand>
</feature>
<protein>
    <recommendedName>
        <fullName evidence="3">DNA gyrase inhibitor YacG</fullName>
    </recommendedName>
</protein>
<comment type="subunit">
    <text evidence="3">Interacts with GyrB.</text>
</comment>
<comment type="function">
    <text evidence="3">Inhibits all the catalytic activities of DNA gyrase by preventing its interaction with DNA. Acts by binding directly to the C-terminal domain of GyrB, which probably disrupts DNA binding by the gyrase.</text>
</comment>
<reference evidence="5 6" key="1">
    <citation type="submission" date="2018-09" db="EMBL/GenBank/DDBJ databases">
        <authorList>
            <person name="Wang F."/>
        </authorList>
    </citation>
    <scope>NUCLEOTIDE SEQUENCE [LARGE SCALE GENOMIC DNA]</scope>
    <source>
        <strain evidence="5 6">PLHSC7-2</strain>
    </source>
</reference>
<dbReference type="HAMAP" id="MF_00649">
    <property type="entry name" value="DNA_gyrase_inhibitor_YacG"/>
    <property type="match status" value="1"/>
</dbReference>
<dbReference type="AlphaFoldDB" id="A0A418YI66"/>
<evidence type="ECO:0000313" key="6">
    <source>
        <dbReference type="Proteomes" id="UP000283255"/>
    </source>
</evidence>
<sequence length="65" mass="7386">MSKNLTSVPCPTCKTPVTWQPSSEFRPFCSERCKLIDLGEWADEEKRIPGEPAFPSEQQDGEGWQ</sequence>
<comment type="cofactor">
    <cofactor evidence="3">
        <name>Zn(2+)</name>
        <dbReference type="ChEBI" id="CHEBI:29105"/>
    </cofactor>
    <text evidence="3">Binds 1 zinc ion.</text>
</comment>
<comment type="similarity">
    <text evidence="3">Belongs to the DNA gyrase inhibitor YacG family.</text>
</comment>
<dbReference type="GO" id="GO:0008657">
    <property type="term" value="F:DNA topoisomerase type II (double strand cut, ATP-hydrolyzing) inhibitor activity"/>
    <property type="evidence" value="ECO:0007669"/>
    <property type="project" value="UniProtKB-UniRule"/>
</dbReference>
<evidence type="ECO:0000256" key="3">
    <source>
        <dbReference type="HAMAP-Rule" id="MF_00649"/>
    </source>
</evidence>
<dbReference type="NCBIfam" id="NF001638">
    <property type="entry name" value="PRK00418.1"/>
    <property type="match status" value="1"/>
</dbReference>